<proteinExistence type="predicted"/>
<dbReference type="Pfam" id="PF00015">
    <property type="entry name" value="MCPsignal"/>
    <property type="match status" value="1"/>
</dbReference>
<evidence type="ECO:0000259" key="3">
    <source>
        <dbReference type="PROSITE" id="PS50111"/>
    </source>
</evidence>
<keyword evidence="1 2" id="KW-0807">Transducer</keyword>
<dbReference type="KEGG" id="bxe:Bxe_A1954"/>
<dbReference type="PROSITE" id="PS50111">
    <property type="entry name" value="CHEMOTAXIS_TRANSDUC_2"/>
    <property type="match status" value="1"/>
</dbReference>
<dbReference type="AlphaFoldDB" id="Q13Y28"/>
<dbReference type="SMART" id="SM00283">
    <property type="entry name" value="MA"/>
    <property type="match status" value="1"/>
</dbReference>
<dbReference type="Gene3D" id="1.10.287.950">
    <property type="entry name" value="Methyl-accepting chemotaxis protein"/>
    <property type="match status" value="1"/>
</dbReference>
<evidence type="ECO:0000313" key="5">
    <source>
        <dbReference type="Proteomes" id="UP000001817"/>
    </source>
</evidence>
<dbReference type="GO" id="GO:0007165">
    <property type="term" value="P:signal transduction"/>
    <property type="evidence" value="ECO:0007669"/>
    <property type="project" value="UniProtKB-KW"/>
</dbReference>
<dbReference type="Proteomes" id="UP000001817">
    <property type="component" value="Chromosome 1"/>
</dbReference>
<reference evidence="4 5" key="1">
    <citation type="journal article" date="2006" name="Proc. Natl. Acad. Sci. U.S.A.">
        <title>Burkholderia xenovorans LB400 harbors a multi-replicon, 9.73-Mbp genome shaped for versatility.</title>
        <authorList>
            <person name="Chain P.S."/>
            <person name="Denef V.J."/>
            <person name="Konstantinidis K.T."/>
            <person name="Vergez L.M."/>
            <person name="Agullo L."/>
            <person name="Reyes V.L."/>
            <person name="Hauser L."/>
            <person name="Cordova M."/>
            <person name="Gomez L."/>
            <person name="Gonzalez M."/>
            <person name="Land M."/>
            <person name="Lao V."/>
            <person name="Larimer F."/>
            <person name="LiPuma J.J."/>
            <person name="Mahenthiralingam E."/>
            <person name="Malfatti S.A."/>
            <person name="Marx C.J."/>
            <person name="Parnell J.J."/>
            <person name="Ramette A."/>
            <person name="Richardson P."/>
            <person name="Seeger M."/>
            <person name="Smith D."/>
            <person name="Spilker T."/>
            <person name="Sul W.J."/>
            <person name="Tsoi T.V."/>
            <person name="Ulrich L.E."/>
            <person name="Zhulin I.B."/>
            <person name="Tiedje J.M."/>
        </authorList>
    </citation>
    <scope>NUCLEOTIDE SEQUENCE [LARGE SCALE GENOMIC DNA]</scope>
    <source>
        <strain evidence="4 5">LB400</strain>
    </source>
</reference>
<evidence type="ECO:0000256" key="2">
    <source>
        <dbReference type="PROSITE-ProRule" id="PRU00284"/>
    </source>
</evidence>
<name>Q13Y28_PARXL</name>
<protein>
    <submittedName>
        <fullName evidence="4">Methyl-accepting chemotaxis sensory transducer</fullName>
    </submittedName>
</protein>
<evidence type="ECO:0000256" key="1">
    <source>
        <dbReference type="ARBA" id="ARBA00023224"/>
    </source>
</evidence>
<dbReference type="SUPFAM" id="SSF58104">
    <property type="entry name" value="Methyl-accepting chemotaxis protein (MCP) signaling domain"/>
    <property type="match status" value="1"/>
</dbReference>
<feature type="domain" description="Methyl-accepting transducer" evidence="3">
    <location>
        <begin position="66"/>
        <end position="302"/>
    </location>
</feature>
<organism evidence="4 5">
    <name type="scientific">Paraburkholderia xenovorans (strain LB400)</name>
    <dbReference type="NCBI Taxonomy" id="266265"/>
    <lineage>
        <taxon>Bacteria</taxon>
        <taxon>Pseudomonadati</taxon>
        <taxon>Pseudomonadota</taxon>
        <taxon>Betaproteobacteria</taxon>
        <taxon>Burkholderiales</taxon>
        <taxon>Burkholderiaceae</taxon>
        <taxon>Paraburkholderia</taxon>
    </lineage>
</organism>
<dbReference type="GO" id="GO:0016020">
    <property type="term" value="C:membrane"/>
    <property type="evidence" value="ECO:0007669"/>
    <property type="project" value="InterPro"/>
</dbReference>
<dbReference type="PANTHER" id="PTHR32089:SF112">
    <property type="entry name" value="LYSOZYME-LIKE PROTEIN-RELATED"/>
    <property type="match status" value="1"/>
</dbReference>
<sequence>MIATPGYPVSSRLEIGRRCMRNTLHPHWMEVSTDCVKHAIQETTMTRFSFRRTARSQTVVGDIAAQAGKLGIEICDVSGHVEEVAARVQRQAHVCRALRESAAHTLAGNHRIAAAAREMSHVSAEAATGVQQSQQTLEASLADIHGLVEGVTVIESQIGALRSALAHVSRVSEEISLIARQTHLLALNAAIEAARAGDSGKSFAVVAAEVKTLSAKTAQATGQIETTLSQLTQQTEQLISEGSANTARAHRVREGTRKIGDVVHATGDAIAHLNNEAGQIALLTGEIETQCDGLEAQVLEMASGVEDSSENFAQAKDRLGNLLDVSETLIELTAATGVETADTRFIEAVQKAAAAVSKAFETAVARGEVSIEDLFDQHYVAVTGSNPPQFLTRFTALTDRVLPAIQEPLLDLDPRVVFCAAVDVRGYLPTHNRKFSLPQRDDVVWNMANCRNRRMFDDRTGIAAASHTKPFLLQTYRRDMGGGEFVLMKDASAPIFVGGRHWGGVRIGYKV</sequence>
<dbReference type="PANTHER" id="PTHR32089">
    <property type="entry name" value="METHYL-ACCEPTING CHEMOTAXIS PROTEIN MCPB"/>
    <property type="match status" value="1"/>
</dbReference>
<accession>Q13Y28</accession>
<dbReference type="STRING" id="266265.Bxe_A1954"/>
<dbReference type="EMBL" id="CP000270">
    <property type="protein sequence ID" value="ABE31011.1"/>
    <property type="molecule type" value="Genomic_DNA"/>
</dbReference>
<gene>
    <name evidence="4" type="ORF">Bxe_A1954</name>
</gene>
<dbReference type="InterPro" id="IPR004089">
    <property type="entry name" value="MCPsignal_dom"/>
</dbReference>
<keyword evidence="5" id="KW-1185">Reference proteome</keyword>
<dbReference type="eggNOG" id="COG0840">
    <property type="taxonomic scope" value="Bacteria"/>
</dbReference>
<evidence type="ECO:0000313" key="4">
    <source>
        <dbReference type="EMBL" id="ABE31011.1"/>
    </source>
</evidence>